<gene>
    <name evidence="13" type="ORF">M378DRAFT_73175</name>
</gene>
<evidence type="ECO:0000256" key="5">
    <source>
        <dbReference type="ARBA" id="ARBA00022692"/>
    </source>
</evidence>
<evidence type="ECO:0000259" key="12">
    <source>
        <dbReference type="Pfam" id="PF03733"/>
    </source>
</evidence>
<feature type="compositionally biased region" description="Polar residues" evidence="9">
    <location>
        <begin position="42"/>
        <end position="51"/>
    </location>
</feature>
<feature type="transmembrane region" description="Helical" evidence="10">
    <location>
        <begin position="668"/>
        <end position="688"/>
    </location>
</feature>
<feature type="compositionally biased region" description="Low complexity" evidence="9">
    <location>
        <begin position="15"/>
        <end position="26"/>
    </location>
</feature>
<keyword evidence="5 10" id="KW-0812">Transmembrane</keyword>
<feature type="domain" description="Sodium/calcium exchanger membrane region" evidence="11">
    <location>
        <begin position="501"/>
        <end position="617"/>
    </location>
</feature>
<dbReference type="Pfam" id="PF03733">
    <property type="entry name" value="YccF"/>
    <property type="match status" value="1"/>
</dbReference>
<dbReference type="AlphaFoldDB" id="A0A0C2SWQ3"/>
<keyword evidence="4" id="KW-0597">Phosphoprotein</keyword>
<dbReference type="GO" id="GO:0012505">
    <property type="term" value="C:endomembrane system"/>
    <property type="evidence" value="ECO:0007669"/>
    <property type="project" value="UniProtKB-SubCell"/>
</dbReference>
<dbReference type="InterPro" id="IPR004713">
    <property type="entry name" value="CaH_exchang"/>
</dbReference>
<feature type="compositionally biased region" description="Acidic residues" evidence="9">
    <location>
        <begin position="60"/>
        <end position="69"/>
    </location>
</feature>
<dbReference type="InterPro" id="IPR005185">
    <property type="entry name" value="YccF"/>
</dbReference>
<feature type="compositionally biased region" description="Acidic residues" evidence="9">
    <location>
        <begin position="85"/>
        <end position="97"/>
    </location>
</feature>
<dbReference type="PANTHER" id="PTHR31503">
    <property type="entry name" value="VACUOLAR CALCIUM ION TRANSPORTER"/>
    <property type="match status" value="1"/>
</dbReference>
<evidence type="ECO:0000259" key="11">
    <source>
        <dbReference type="Pfam" id="PF01699"/>
    </source>
</evidence>
<feature type="transmembrane region" description="Helical" evidence="10">
    <location>
        <begin position="331"/>
        <end position="356"/>
    </location>
</feature>
<keyword evidence="14" id="KW-1185">Reference proteome</keyword>
<comment type="similarity">
    <text evidence="2">Belongs to the Ca(2+):cation antiporter (CaCA) (TC 2.A.19) family.</text>
</comment>
<dbReference type="Gene3D" id="1.20.1420.30">
    <property type="entry name" value="NCX, central ion-binding region"/>
    <property type="match status" value="1"/>
</dbReference>
<dbReference type="STRING" id="946122.A0A0C2SWQ3"/>
<feature type="transmembrane region" description="Helical" evidence="10">
    <location>
        <begin position="456"/>
        <end position="479"/>
    </location>
</feature>
<evidence type="ECO:0000256" key="3">
    <source>
        <dbReference type="ARBA" id="ARBA00022448"/>
    </source>
</evidence>
<name>A0A0C2SWQ3_AMAMK</name>
<proteinExistence type="inferred from homology"/>
<dbReference type="EMBL" id="KN818230">
    <property type="protein sequence ID" value="KIL67910.1"/>
    <property type="molecule type" value="Genomic_DNA"/>
</dbReference>
<feature type="transmembrane region" description="Helical" evidence="10">
    <location>
        <begin position="170"/>
        <end position="194"/>
    </location>
</feature>
<feature type="transmembrane region" description="Helical" evidence="10">
    <location>
        <begin position="929"/>
        <end position="949"/>
    </location>
</feature>
<feature type="transmembrane region" description="Helical" evidence="10">
    <location>
        <begin position="861"/>
        <end position="884"/>
    </location>
</feature>
<feature type="compositionally biased region" description="Polar residues" evidence="9">
    <location>
        <begin position="750"/>
        <end position="761"/>
    </location>
</feature>
<feature type="domain" description="Inner membrane component" evidence="12">
    <location>
        <begin position="168"/>
        <end position="218"/>
    </location>
</feature>
<keyword evidence="8 10" id="KW-0472">Membrane</keyword>
<evidence type="ECO:0000256" key="1">
    <source>
        <dbReference type="ARBA" id="ARBA00004127"/>
    </source>
</evidence>
<dbReference type="Pfam" id="PF01699">
    <property type="entry name" value="Na_Ca_ex"/>
    <property type="match status" value="2"/>
</dbReference>
<evidence type="ECO:0000256" key="6">
    <source>
        <dbReference type="ARBA" id="ARBA00022989"/>
    </source>
</evidence>
<keyword evidence="7" id="KW-0406">Ion transport</keyword>
<dbReference type="FunCoup" id="A0A0C2SWQ3">
    <property type="interactions" value="122"/>
</dbReference>
<feature type="transmembrane region" description="Helical" evidence="10">
    <location>
        <begin position="491"/>
        <end position="518"/>
    </location>
</feature>
<dbReference type="FunFam" id="1.20.1420.30:FF:000014">
    <property type="entry name" value="Cation/H+ exchanger protein 2"/>
    <property type="match status" value="1"/>
</dbReference>
<accession>A0A0C2SWQ3</accession>
<keyword evidence="3" id="KW-0813">Transport</keyword>
<feature type="region of interest" description="Disordered" evidence="9">
    <location>
        <begin position="1"/>
        <end position="113"/>
    </location>
</feature>
<dbReference type="GO" id="GO:0005774">
    <property type="term" value="C:vacuolar membrane"/>
    <property type="evidence" value="ECO:0007669"/>
    <property type="project" value="UniProtKB-ARBA"/>
</dbReference>
<reference evidence="13 14" key="1">
    <citation type="submission" date="2014-04" db="EMBL/GenBank/DDBJ databases">
        <title>Evolutionary Origins and Diversification of the Mycorrhizal Mutualists.</title>
        <authorList>
            <consortium name="DOE Joint Genome Institute"/>
            <consortium name="Mycorrhizal Genomics Consortium"/>
            <person name="Kohler A."/>
            <person name="Kuo A."/>
            <person name="Nagy L.G."/>
            <person name="Floudas D."/>
            <person name="Copeland A."/>
            <person name="Barry K.W."/>
            <person name="Cichocki N."/>
            <person name="Veneault-Fourrey C."/>
            <person name="LaButti K."/>
            <person name="Lindquist E.A."/>
            <person name="Lipzen A."/>
            <person name="Lundell T."/>
            <person name="Morin E."/>
            <person name="Murat C."/>
            <person name="Riley R."/>
            <person name="Ohm R."/>
            <person name="Sun H."/>
            <person name="Tunlid A."/>
            <person name="Henrissat B."/>
            <person name="Grigoriev I.V."/>
            <person name="Hibbett D.S."/>
            <person name="Martin F."/>
        </authorList>
    </citation>
    <scope>NUCLEOTIDE SEQUENCE [LARGE SCALE GENOMIC DNA]</scope>
    <source>
        <strain evidence="13 14">Koide BX008</strain>
    </source>
</reference>
<evidence type="ECO:0000256" key="4">
    <source>
        <dbReference type="ARBA" id="ARBA00022553"/>
    </source>
</evidence>
<evidence type="ECO:0000256" key="9">
    <source>
        <dbReference type="SAM" id="MobiDB-lite"/>
    </source>
</evidence>
<dbReference type="OrthoDB" id="16982at2759"/>
<evidence type="ECO:0000313" key="14">
    <source>
        <dbReference type="Proteomes" id="UP000054549"/>
    </source>
</evidence>
<evidence type="ECO:0000256" key="2">
    <source>
        <dbReference type="ARBA" id="ARBA00008170"/>
    </source>
</evidence>
<feature type="domain" description="Sodium/calcium exchanger membrane region" evidence="11">
    <location>
        <begin position="859"/>
        <end position="1009"/>
    </location>
</feature>
<feature type="transmembrane region" description="Helical" evidence="10">
    <location>
        <begin position="961"/>
        <end position="982"/>
    </location>
</feature>
<evidence type="ECO:0000256" key="8">
    <source>
        <dbReference type="ARBA" id="ARBA00023136"/>
    </source>
</evidence>
<evidence type="ECO:0000256" key="7">
    <source>
        <dbReference type="ARBA" id="ARBA00023065"/>
    </source>
</evidence>
<feature type="compositionally biased region" description="Basic and acidic residues" evidence="9">
    <location>
        <begin position="840"/>
        <end position="849"/>
    </location>
</feature>
<dbReference type="InParanoid" id="A0A0C2SWQ3"/>
<dbReference type="HOGENOM" id="CLU_001583_3_0_1"/>
<feature type="transmembrane region" description="Helical" evidence="10">
    <location>
        <begin position="564"/>
        <end position="586"/>
    </location>
</feature>
<feature type="region of interest" description="Disordered" evidence="9">
    <location>
        <begin position="228"/>
        <end position="267"/>
    </location>
</feature>
<feature type="transmembrane region" description="Helical" evidence="10">
    <location>
        <begin position="530"/>
        <end position="552"/>
    </location>
</feature>
<dbReference type="InterPro" id="IPR004837">
    <property type="entry name" value="NaCa_Exmemb"/>
</dbReference>
<organism evidence="13 14">
    <name type="scientific">Amanita muscaria (strain Koide BX008)</name>
    <dbReference type="NCBI Taxonomy" id="946122"/>
    <lineage>
        <taxon>Eukaryota</taxon>
        <taxon>Fungi</taxon>
        <taxon>Dikarya</taxon>
        <taxon>Basidiomycota</taxon>
        <taxon>Agaricomycotina</taxon>
        <taxon>Agaricomycetes</taxon>
        <taxon>Agaricomycetidae</taxon>
        <taxon>Agaricales</taxon>
        <taxon>Pluteineae</taxon>
        <taxon>Amanitaceae</taxon>
        <taxon>Amanita</taxon>
    </lineage>
</organism>
<protein>
    <submittedName>
        <fullName evidence="13">Uncharacterized protein</fullName>
    </submittedName>
</protein>
<dbReference type="Proteomes" id="UP000054549">
    <property type="component" value="Unassembled WGS sequence"/>
</dbReference>
<dbReference type="PANTHER" id="PTHR31503:SF10">
    <property type="entry name" value="VNX1 PROTEIN"/>
    <property type="match status" value="1"/>
</dbReference>
<feature type="region of interest" description="Disordered" evidence="9">
    <location>
        <begin position="731"/>
        <end position="781"/>
    </location>
</feature>
<dbReference type="GO" id="GO:0006874">
    <property type="term" value="P:intracellular calcium ion homeostasis"/>
    <property type="evidence" value="ECO:0007669"/>
    <property type="project" value="TreeGrafter"/>
</dbReference>
<sequence length="1049" mass="113790">MATFDNDEGPARNLARASAADPSRSPILIRNSPSHSIRRNVRSTSIGSSTAAGRHREDSLLSEEDESGDDAARRHRKRRGKFAAVEEEGEGEDESGSEDGGSVEGEEGEDAEGMTLKDRQSLINVAHPFGLPIWKPALYRKERSVTRNADAALHSVPSAQAERHLLPANIFWAVAFGWWMALICVAISAILYLIPLGGDHYSSLVFGLGWYLAWPFGKYVEGDLEEDVKVEDEEGGQQGRRFSSASEGTIRGLPPSQPLPAEGSNAAGDNSLPHHTHTVSWISDSDHLEPAEDTGLLRPIKSYGATAPFGSADSPVMRAKGLPSPDILGKIAFWLFLITVIAPILLIVCLLCWALVVTVPMAKLLWALLKHLFTKAKQIRFCAAPPAVVVAQVPVIPENEIAYPQPLPRPQFSVKHPRLSVGQAAPSGHPRSTVLLCTYRAAGLQYLKYTVGGVNIIFVNLLPVVFFVIIDGLVLLRIVEGLEEEGKHVPFLLAVIANKGLIFVMSLLSVIPLSYFIGMAVASISAQSSIGMGAVINATFGSIIEIILYGIALTQGKGLLVEGSIVGSLLAGVLLMPGMSMCSMAFRRKEQTFNAKSAGVTSMMLIMAIIGALAPTLFYQTYGNVQLVCTGCPPNRTPENAPWICTHCYYRRPNPVSDPFYQSTVKKLMFICAGILLFSYLVGLWFSLRTHASQIWQNPQQLLIHGELPAHGRTASQKTNAQQQLRACSVQRKPSHTGGIAGNVDYSRSPALSHTGTTRNGPPSPTIRRVSQAPGFPPIMDSVDQAVKQTGLNNLQLGSTLTQEELQRVVAAATVSALRHQETHGHAQAGSRPRSTSVAPDDHSAHGHDAPSWSRMTSASVLLVSTALFAIIADILVDVVDVILKGSSIDLKFLGITLFALVPNTTEFMNAISFALNGNIALSMEIGSAYALQVCLLQIPAMVAFSAWYDPKHMGEVARSFTLIFPKWDAIALILSMFLMTYTYIEAKSNYHRGSILILSYIVLIAGFYFAPPGSAEIDQGHTGSMLTDIQHVSLTFWQYYKWLLFGSK</sequence>
<feature type="transmembrane region" description="Helical" evidence="10">
    <location>
        <begin position="896"/>
        <end position="917"/>
    </location>
</feature>
<feature type="transmembrane region" description="Helical" evidence="10">
    <location>
        <begin position="598"/>
        <end position="618"/>
    </location>
</feature>
<feature type="transmembrane region" description="Helical" evidence="10">
    <location>
        <begin position="994"/>
        <end position="1011"/>
    </location>
</feature>
<keyword evidence="6 10" id="KW-1133">Transmembrane helix</keyword>
<evidence type="ECO:0000256" key="10">
    <source>
        <dbReference type="SAM" id="Phobius"/>
    </source>
</evidence>
<feature type="region of interest" description="Disordered" evidence="9">
    <location>
        <begin position="820"/>
        <end position="852"/>
    </location>
</feature>
<dbReference type="InterPro" id="IPR044880">
    <property type="entry name" value="NCX_ion-bd_dom_sf"/>
</dbReference>
<comment type="subcellular location">
    <subcellularLocation>
        <location evidence="1">Endomembrane system</location>
        <topology evidence="1">Multi-pass membrane protein</topology>
    </subcellularLocation>
</comment>
<evidence type="ECO:0000313" key="13">
    <source>
        <dbReference type="EMBL" id="KIL67910.1"/>
    </source>
</evidence>
<dbReference type="GO" id="GO:0015369">
    <property type="term" value="F:calcium:proton antiporter activity"/>
    <property type="evidence" value="ECO:0007669"/>
    <property type="project" value="TreeGrafter"/>
</dbReference>